<keyword evidence="3 5" id="KW-0378">Hydrolase</keyword>
<dbReference type="SMART" id="SM00228">
    <property type="entry name" value="PDZ"/>
    <property type="match status" value="1"/>
</dbReference>
<dbReference type="SUPFAM" id="SSF50156">
    <property type="entry name" value="PDZ domain-like"/>
    <property type="match status" value="1"/>
</dbReference>
<dbReference type="SMART" id="SM00245">
    <property type="entry name" value="TSPc"/>
    <property type="match status" value="1"/>
</dbReference>
<dbReference type="Gene3D" id="3.90.226.10">
    <property type="entry name" value="2-enoyl-CoA Hydratase, Chain A, domain 1"/>
    <property type="match status" value="1"/>
</dbReference>
<dbReference type="EMBL" id="FQZP01000028">
    <property type="protein sequence ID" value="SHJ15380.1"/>
    <property type="molecule type" value="Genomic_DNA"/>
</dbReference>
<dbReference type="InterPro" id="IPR041489">
    <property type="entry name" value="PDZ_6"/>
</dbReference>
<dbReference type="PROSITE" id="PS50106">
    <property type="entry name" value="PDZ"/>
    <property type="match status" value="1"/>
</dbReference>
<dbReference type="InterPro" id="IPR002477">
    <property type="entry name" value="Peptidoglycan-bd-like"/>
</dbReference>
<keyword evidence="9" id="KW-1185">Reference proteome</keyword>
<keyword evidence="2 5" id="KW-0645">Protease</keyword>
<evidence type="ECO:0000256" key="1">
    <source>
        <dbReference type="ARBA" id="ARBA00009179"/>
    </source>
</evidence>
<dbReference type="RefSeq" id="WP_149678864.1">
    <property type="nucleotide sequence ID" value="NZ_FQZP01000028.1"/>
</dbReference>
<keyword evidence="6" id="KW-0732">Signal</keyword>
<name>A0A1M6GZP2_9FIRM</name>
<dbReference type="SUPFAM" id="SSF47090">
    <property type="entry name" value="PGBD-like"/>
    <property type="match status" value="1"/>
</dbReference>
<sequence length="486" mass="53691">MKKLATILVLCVLLLTSTIPAMGMDYGDYLNSALEFMQDMYYLDVNDEETIKAALKGMFGNLDPYSGFFDNQETQQLNDSLQGSFVGIGASLEKCDEGVRIVKVYEESPAEKAGLRDGDIILAVDGVSTFGKEASAVASEIRGEKGTRVTLTIQRQSEKLDITVRRDQVTLNPVSWRIEGDVAYIYIESFTGSTGAQFGKAIDEIARRGVTRILLDLRDNAGGFVDEAVAVARRIVPEGLITRLDFKSERLTDKTYYSDLRNSPYIMAVLVNEHTASAAEILAGAIQDSGKGVLIGQKTYGKGVVQNMFYVLTPEAYAKYSKKYGLHYITAVEWLAYQGLFLEPDELLGTIKITTGHYLTRNGRTIHGVGLAPDIEIAARNLPNGIDLALVTPLGNTETLTPGAYGHDVYQAEKILRAAGYFESSPDRMMDQETQEAVRRFQAENQIPVSGNIDIQTRDKFNECLNTLRAEHDPAFTRGLYLLESF</sequence>
<dbReference type="GO" id="GO:0006508">
    <property type="term" value="P:proteolysis"/>
    <property type="evidence" value="ECO:0007669"/>
    <property type="project" value="UniProtKB-KW"/>
</dbReference>
<dbReference type="GO" id="GO:0008236">
    <property type="term" value="F:serine-type peptidase activity"/>
    <property type="evidence" value="ECO:0007669"/>
    <property type="project" value="UniProtKB-KW"/>
</dbReference>
<dbReference type="CDD" id="cd07560">
    <property type="entry name" value="Peptidase_S41_CPP"/>
    <property type="match status" value="1"/>
</dbReference>
<dbReference type="InterPro" id="IPR036034">
    <property type="entry name" value="PDZ_sf"/>
</dbReference>
<dbReference type="Proteomes" id="UP000324781">
    <property type="component" value="Unassembled WGS sequence"/>
</dbReference>
<accession>A0A1M6GZP2</accession>
<feature type="domain" description="PDZ" evidence="7">
    <location>
        <begin position="74"/>
        <end position="168"/>
    </location>
</feature>
<dbReference type="PANTHER" id="PTHR32060:SF30">
    <property type="entry name" value="CARBOXY-TERMINAL PROCESSING PROTEASE CTPA"/>
    <property type="match status" value="1"/>
</dbReference>
<dbReference type="InterPro" id="IPR036365">
    <property type="entry name" value="PGBD-like_sf"/>
</dbReference>
<keyword evidence="4 5" id="KW-0720">Serine protease</keyword>
<dbReference type="InterPro" id="IPR001478">
    <property type="entry name" value="PDZ"/>
</dbReference>
<protein>
    <submittedName>
        <fullName evidence="8">Carboxyl-terminal processing protease</fullName>
    </submittedName>
</protein>
<dbReference type="PANTHER" id="PTHR32060">
    <property type="entry name" value="TAIL-SPECIFIC PROTEASE"/>
    <property type="match status" value="1"/>
</dbReference>
<proteinExistence type="inferred from homology"/>
<feature type="chain" id="PRO_5012793694" evidence="6">
    <location>
        <begin position="24"/>
        <end position="486"/>
    </location>
</feature>
<dbReference type="Pfam" id="PF01471">
    <property type="entry name" value="PG_binding_1"/>
    <property type="match status" value="1"/>
</dbReference>
<dbReference type="InterPro" id="IPR036366">
    <property type="entry name" value="PGBDSf"/>
</dbReference>
<feature type="signal peptide" evidence="6">
    <location>
        <begin position="1"/>
        <end position="23"/>
    </location>
</feature>
<evidence type="ECO:0000256" key="4">
    <source>
        <dbReference type="ARBA" id="ARBA00022825"/>
    </source>
</evidence>
<dbReference type="InterPro" id="IPR004447">
    <property type="entry name" value="Peptidase_S41A"/>
</dbReference>
<dbReference type="AlphaFoldDB" id="A0A1M6GZP2"/>
<evidence type="ECO:0000256" key="6">
    <source>
        <dbReference type="SAM" id="SignalP"/>
    </source>
</evidence>
<dbReference type="CDD" id="cd06782">
    <property type="entry name" value="cpPDZ_CPP-like"/>
    <property type="match status" value="1"/>
</dbReference>
<gene>
    <name evidence="8" type="ORF">SAMN05444373_10286</name>
</gene>
<dbReference type="Gene3D" id="1.10.101.10">
    <property type="entry name" value="PGBD-like superfamily/PGBD"/>
    <property type="match status" value="1"/>
</dbReference>
<dbReference type="Gene3D" id="3.30.750.44">
    <property type="match status" value="1"/>
</dbReference>
<evidence type="ECO:0000313" key="8">
    <source>
        <dbReference type="EMBL" id="SHJ15380.1"/>
    </source>
</evidence>
<dbReference type="SUPFAM" id="SSF52096">
    <property type="entry name" value="ClpP/crotonase"/>
    <property type="match status" value="1"/>
</dbReference>
<dbReference type="GO" id="GO:0030288">
    <property type="term" value="C:outer membrane-bounded periplasmic space"/>
    <property type="evidence" value="ECO:0007669"/>
    <property type="project" value="TreeGrafter"/>
</dbReference>
<evidence type="ECO:0000259" key="7">
    <source>
        <dbReference type="PROSITE" id="PS50106"/>
    </source>
</evidence>
<dbReference type="InterPro" id="IPR005151">
    <property type="entry name" value="Tail-specific_protease"/>
</dbReference>
<dbReference type="Gene3D" id="2.30.42.10">
    <property type="match status" value="1"/>
</dbReference>
<comment type="similarity">
    <text evidence="1 5">Belongs to the peptidase S41A family.</text>
</comment>
<reference evidence="8 9" key="1">
    <citation type="submission" date="2016-11" db="EMBL/GenBank/DDBJ databases">
        <authorList>
            <person name="Varghese N."/>
            <person name="Submissions S."/>
        </authorList>
    </citation>
    <scope>NUCLEOTIDE SEQUENCE [LARGE SCALE GENOMIC DNA]</scope>
    <source>
        <strain evidence="8 9">DSM 19027</strain>
    </source>
</reference>
<organism evidence="8 9">
    <name type="scientific">Thermoclostridium caenicola</name>
    <dbReference type="NCBI Taxonomy" id="659425"/>
    <lineage>
        <taxon>Bacteria</taxon>
        <taxon>Bacillati</taxon>
        <taxon>Bacillota</taxon>
        <taxon>Clostridia</taxon>
        <taxon>Eubacteriales</taxon>
        <taxon>Oscillospiraceae</taxon>
        <taxon>Thermoclostridium</taxon>
    </lineage>
</organism>
<evidence type="ECO:0000313" key="9">
    <source>
        <dbReference type="Proteomes" id="UP000324781"/>
    </source>
</evidence>
<evidence type="ECO:0000256" key="3">
    <source>
        <dbReference type="ARBA" id="ARBA00022801"/>
    </source>
</evidence>
<evidence type="ECO:0000256" key="5">
    <source>
        <dbReference type="RuleBase" id="RU004404"/>
    </source>
</evidence>
<evidence type="ECO:0000256" key="2">
    <source>
        <dbReference type="ARBA" id="ARBA00022670"/>
    </source>
</evidence>
<dbReference type="InterPro" id="IPR029045">
    <property type="entry name" value="ClpP/crotonase-like_dom_sf"/>
</dbReference>
<dbReference type="NCBIfam" id="TIGR00225">
    <property type="entry name" value="prc"/>
    <property type="match status" value="1"/>
</dbReference>
<dbReference type="Pfam" id="PF03572">
    <property type="entry name" value="Peptidase_S41"/>
    <property type="match status" value="1"/>
</dbReference>
<dbReference type="GO" id="GO:0007165">
    <property type="term" value="P:signal transduction"/>
    <property type="evidence" value="ECO:0007669"/>
    <property type="project" value="TreeGrafter"/>
</dbReference>
<dbReference type="GO" id="GO:0004175">
    <property type="term" value="F:endopeptidase activity"/>
    <property type="evidence" value="ECO:0007669"/>
    <property type="project" value="TreeGrafter"/>
</dbReference>
<dbReference type="OrthoDB" id="9812068at2"/>
<dbReference type="Pfam" id="PF17820">
    <property type="entry name" value="PDZ_6"/>
    <property type="match status" value="1"/>
</dbReference>